<name>A0A0E9PX72_ANGAN</name>
<organism evidence="1">
    <name type="scientific">Anguilla anguilla</name>
    <name type="common">European freshwater eel</name>
    <name type="synonym">Muraena anguilla</name>
    <dbReference type="NCBI Taxonomy" id="7936"/>
    <lineage>
        <taxon>Eukaryota</taxon>
        <taxon>Metazoa</taxon>
        <taxon>Chordata</taxon>
        <taxon>Craniata</taxon>
        <taxon>Vertebrata</taxon>
        <taxon>Euteleostomi</taxon>
        <taxon>Actinopterygii</taxon>
        <taxon>Neopterygii</taxon>
        <taxon>Teleostei</taxon>
        <taxon>Anguilliformes</taxon>
        <taxon>Anguillidae</taxon>
        <taxon>Anguilla</taxon>
    </lineage>
</organism>
<protein>
    <submittedName>
        <fullName evidence="1">Uncharacterized protein</fullName>
    </submittedName>
</protein>
<sequence length="61" mass="7090">MRANPLPCRMPRPLTQLKYGRGALYVPPPPPQLPLCTRSLTTHHYQKDLHAQYCCRCFYCS</sequence>
<evidence type="ECO:0000313" key="1">
    <source>
        <dbReference type="EMBL" id="JAH09094.1"/>
    </source>
</evidence>
<dbReference type="EMBL" id="GBXM01099483">
    <property type="protein sequence ID" value="JAH09094.1"/>
    <property type="molecule type" value="Transcribed_RNA"/>
</dbReference>
<dbReference type="AlphaFoldDB" id="A0A0E9PX72"/>
<reference evidence="1" key="1">
    <citation type="submission" date="2014-11" db="EMBL/GenBank/DDBJ databases">
        <authorList>
            <person name="Amaro Gonzalez C."/>
        </authorList>
    </citation>
    <scope>NUCLEOTIDE SEQUENCE</scope>
</reference>
<reference evidence="1" key="2">
    <citation type="journal article" date="2015" name="Fish Shellfish Immunol.">
        <title>Early steps in the European eel (Anguilla anguilla)-Vibrio vulnificus interaction in the gills: Role of the RtxA13 toxin.</title>
        <authorList>
            <person name="Callol A."/>
            <person name="Pajuelo D."/>
            <person name="Ebbesson L."/>
            <person name="Teles M."/>
            <person name="MacKenzie S."/>
            <person name="Amaro C."/>
        </authorList>
    </citation>
    <scope>NUCLEOTIDE SEQUENCE</scope>
</reference>
<proteinExistence type="predicted"/>
<accession>A0A0E9PX72</accession>